<accession>A0A6L2JM00</accession>
<sequence>MTSCGNDQNAEYALSKLLQMGTVAEYESEFVILANRVTRISESLLTSFYISRLKVALQIELLRARPTSLGEAFLLARITEARFEAIAKKEKEHIIKKKADIIIALQSELASPEIKYPQIKFGEFSKNKKSMVEVVMGGGEALEVYREKSRGAAEDERRVLCYVQGSERLKKKKMEAQRRLWDLGIKSAF</sequence>
<proteinExistence type="predicted"/>
<organism evidence="1">
    <name type="scientific">Tanacetum cinerariifolium</name>
    <name type="common">Dalmatian daisy</name>
    <name type="synonym">Chrysanthemum cinerariifolium</name>
    <dbReference type="NCBI Taxonomy" id="118510"/>
    <lineage>
        <taxon>Eukaryota</taxon>
        <taxon>Viridiplantae</taxon>
        <taxon>Streptophyta</taxon>
        <taxon>Embryophyta</taxon>
        <taxon>Tracheophyta</taxon>
        <taxon>Spermatophyta</taxon>
        <taxon>Magnoliopsida</taxon>
        <taxon>eudicotyledons</taxon>
        <taxon>Gunneridae</taxon>
        <taxon>Pentapetalae</taxon>
        <taxon>asterids</taxon>
        <taxon>campanulids</taxon>
        <taxon>Asterales</taxon>
        <taxon>Asteraceae</taxon>
        <taxon>Asteroideae</taxon>
        <taxon>Anthemideae</taxon>
        <taxon>Anthemidinae</taxon>
        <taxon>Tanacetum</taxon>
    </lineage>
</organism>
<reference evidence="1" key="1">
    <citation type="journal article" date="2019" name="Sci. Rep.">
        <title>Draft genome of Tanacetum cinerariifolium, the natural source of mosquito coil.</title>
        <authorList>
            <person name="Yamashiro T."/>
            <person name="Shiraishi A."/>
            <person name="Satake H."/>
            <person name="Nakayama K."/>
        </authorList>
    </citation>
    <scope>NUCLEOTIDE SEQUENCE</scope>
</reference>
<comment type="caution">
    <text evidence="1">The sequence shown here is derived from an EMBL/GenBank/DDBJ whole genome shotgun (WGS) entry which is preliminary data.</text>
</comment>
<evidence type="ECO:0000313" key="1">
    <source>
        <dbReference type="EMBL" id="GEU36674.1"/>
    </source>
</evidence>
<name>A0A6L2JM00_TANCI</name>
<dbReference type="EMBL" id="BKCJ010000836">
    <property type="protein sequence ID" value="GEU36674.1"/>
    <property type="molecule type" value="Genomic_DNA"/>
</dbReference>
<protein>
    <submittedName>
        <fullName evidence="1">Retrotransposon Gag protein</fullName>
    </submittedName>
</protein>
<gene>
    <name evidence="1" type="ORF">Tci_008652</name>
</gene>
<dbReference type="AlphaFoldDB" id="A0A6L2JM00"/>